<feature type="compositionally biased region" description="Low complexity" evidence="1">
    <location>
        <begin position="49"/>
        <end position="64"/>
    </location>
</feature>
<evidence type="ECO:0000256" key="1">
    <source>
        <dbReference type="SAM" id="MobiDB-lite"/>
    </source>
</evidence>
<dbReference type="Proteomes" id="UP000198386">
    <property type="component" value="Unassembled WGS sequence"/>
</dbReference>
<dbReference type="RefSeq" id="WP_176449921.1">
    <property type="nucleotide sequence ID" value="NZ_FZOH01000003.1"/>
</dbReference>
<sequence length="709" mass="74477">MADGFREMELEPGADAVVASVPPVVSPEVPLAAGVPVGQDDPRFPDLDPAGSGAVGAATGSPSSAGPPLRFCRTVLRAGCYALSLRPTTSPAGFEGTLRVDRSAPDAGPDGIIVSGDLYRRPALVPPVSPSLTDPLPSPPPGSATSGAVSVAAAASRPSAAEPLAPPFRPRIPVYPRDRYDSYLKVVQVTESVAVPPGRPCTATLVLEQYDYTAPPAGSFKGSFPAAPSRTVTVTLTQAPAPPPFGGPRFTGRWLEGGVDRGTVTLSWVSPFFRRATVEIDTLTGAVAPQPVPDGSGGTEYFDTIYAKHGWQLTVVRGSTDVPVPAGANPTDCWSSGNLHSLMTAVRDPATDLDTDWRIHLVVVPAKLGCSRGVMYDQIGVPREGCASFSDDGYPSGESANFGTAADRRQREVARAFLRSATHEITHTFNQIHQEQETTADNSIMTTTPSVADVLGGPTTGAPGVFPDQIALAVNTTVRHHLVHMPDPVLRPGGWPFFSWVGTSPPQATDRQDFDPSELELEVAVPADGVALGQPVEVSWTLTNRSGDPLVVPSDVSLEGLFATMTVTDPSGRVRPFRPLAVVCDAAKLAELPPGDSVSSSHRVFWSTEGFAFPRPGPHRLSVAVTWSARGIPVGVTRDVELFVQFPTTQTDNDAAALVFTQQVGMWVALGGGAEHLADAVDRLQQLAAMSGTDATPRLLAGFSGLLPR</sequence>
<feature type="region of interest" description="Disordered" evidence="1">
    <location>
        <begin position="32"/>
        <end position="64"/>
    </location>
</feature>
<keyword evidence="3" id="KW-1185">Reference proteome</keyword>
<evidence type="ECO:0000313" key="2">
    <source>
        <dbReference type="EMBL" id="SNS26776.1"/>
    </source>
</evidence>
<dbReference type="EMBL" id="FZOH01000003">
    <property type="protein sequence ID" value="SNS26776.1"/>
    <property type="molecule type" value="Genomic_DNA"/>
</dbReference>
<feature type="region of interest" description="Disordered" evidence="1">
    <location>
        <begin position="129"/>
        <end position="151"/>
    </location>
</feature>
<proteinExistence type="predicted"/>
<accession>A0A239D2M7</accession>
<evidence type="ECO:0000313" key="3">
    <source>
        <dbReference type="Proteomes" id="UP000198386"/>
    </source>
</evidence>
<protein>
    <submittedName>
        <fullName evidence="2">Uncharacterized protein</fullName>
    </submittedName>
</protein>
<organism evidence="2 3">
    <name type="scientific">Geodermatophilus saharensis</name>
    <dbReference type="NCBI Taxonomy" id="1137994"/>
    <lineage>
        <taxon>Bacteria</taxon>
        <taxon>Bacillati</taxon>
        <taxon>Actinomycetota</taxon>
        <taxon>Actinomycetes</taxon>
        <taxon>Geodermatophilales</taxon>
        <taxon>Geodermatophilaceae</taxon>
        <taxon>Geodermatophilus</taxon>
    </lineage>
</organism>
<name>A0A239D2M7_9ACTN</name>
<dbReference type="AlphaFoldDB" id="A0A239D2M7"/>
<reference evidence="3" key="1">
    <citation type="submission" date="2017-06" db="EMBL/GenBank/DDBJ databases">
        <authorList>
            <person name="Varghese N."/>
            <person name="Submissions S."/>
        </authorList>
    </citation>
    <scope>NUCLEOTIDE SEQUENCE [LARGE SCALE GENOMIC DNA]</scope>
    <source>
        <strain evidence="3">DSM 45423</strain>
    </source>
</reference>
<gene>
    <name evidence="2" type="ORF">SAMN04488107_1970</name>
</gene>